<comment type="caution">
    <text evidence="1">The sequence shown here is derived from an EMBL/GenBank/DDBJ whole genome shotgun (WGS) entry which is preliminary data.</text>
</comment>
<dbReference type="EMBL" id="JARIHO010000026">
    <property type="protein sequence ID" value="KAJ7340716.1"/>
    <property type="molecule type" value="Genomic_DNA"/>
</dbReference>
<evidence type="ECO:0000313" key="2">
    <source>
        <dbReference type="Proteomes" id="UP001218218"/>
    </source>
</evidence>
<accession>A0AAD6ZUX3</accession>
<proteinExistence type="predicted"/>
<keyword evidence="2" id="KW-1185">Reference proteome</keyword>
<reference evidence="1" key="1">
    <citation type="submission" date="2023-03" db="EMBL/GenBank/DDBJ databases">
        <title>Massive genome expansion in bonnet fungi (Mycena s.s.) driven by repeated elements and novel gene families across ecological guilds.</title>
        <authorList>
            <consortium name="Lawrence Berkeley National Laboratory"/>
            <person name="Harder C.B."/>
            <person name="Miyauchi S."/>
            <person name="Viragh M."/>
            <person name="Kuo A."/>
            <person name="Thoen E."/>
            <person name="Andreopoulos B."/>
            <person name="Lu D."/>
            <person name="Skrede I."/>
            <person name="Drula E."/>
            <person name="Henrissat B."/>
            <person name="Morin E."/>
            <person name="Kohler A."/>
            <person name="Barry K."/>
            <person name="LaButti K."/>
            <person name="Morin E."/>
            <person name="Salamov A."/>
            <person name="Lipzen A."/>
            <person name="Mereny Z."/>
            <person name="Hegedus B."/>
            <person name="Baldrian P."/>
            <person name="Stursova M."/>
            <person name="Weitz H."/>
            <person name="Taylor A."/>
            <person name="Grigoriev I.V."/>
            <person name="Nagy L.G."/>
            <person name="Martin F."/>
            <person name="Kauserud H."/>
        </authorList>
    </citation>
    <scope>NUCLEOTIDE SEQUENCE</scope>
    <source>
        <strain evidence="1">CBHHK002</strain>
    </source>
</reference>
<dbReference type="Proteomes" id="UP001218218">
    <property type="component" value="Unassembled WGS sequence"/>
</dbReference>
<name>A0AAD6ZUX3_9AGAR</name>
<dbReference type="AlphaFoldDB" id="A0AAD6ZUX3"/>
<gene>
    <name evidence="1" type="ORF">DFH08DRAFT_811910</name>
</gene>
<sequence>MEGPYYPYYFIAWQVPEQLMLSEALASLADKHEFEEPQIARAPRAGSERRNILHPAIRLMFFETEDWEVVQRAREDEVDMHIGRNQVEPGNFWLNVMFAHLPNSLNA</sequence>
<protein>
    <submittedName>
        <fullName evidence="1">Uncharacterized protein</fullName>
    </submittedName>
</protein>
<evidence type="ECO:0000313" key="1">
    <source>
        <dbReference type="EMBL" id="KAJ7340716.1"/>
    </source>
</evidence>
<organism evidence="1 2">
    <name type="scientific">Mycena albidolilacea</name>
    <dbReference type="NCBI Taxonomy" id="1033008"/>
    <lineage>
        <taxon>Eukaryota</taxon>
        <taxon>Fungi</taxon>
        <taxon>Dikarya</taxon>
        <taxon>Basidiomycota</taxon>
        <taxon>Agaricomycotina</taxon>
        <taxon>Agaricomycetes</taxon>
        <taxon>Agaricomycetidae</taxon>
        <taxon>Agaricales</taxon>
        <taxon>Marasmiineae</taxon>
        <taxon>Mycenaceae</taxon>
        <taxon>Mycena</taxon>
    </lineage>
</organism>